<accession>A0A165JQQ0</accession>
<feature type="region of interest" description="Disordered" evidence="1">
    <location>
        <begin position="284"/>
        <end position="403"/>
    </location>
</feature>
<dbReference type="EMBL" id="KV425961">
    <property type="protein sequence ID" value="KZV95197.1"/>
    <property type="molecule type" value="Genomic_DNA"/>
</dbReference>
<evidence type="ECO:0000256" key="1">
    <source>
        <dbReference type="SAM" id="MobiDB-lite"/>
    </source>
</evidence>
<feature type="compositionally biased region" description="Low complexity" evidence="1">
    <location>
        <begin position="140"/>
        <end position="150"/>
    </location>
</feature>
<gene>
    <name evidence="2" type="ORF">EXIGLDRAFT_766462</name>
</gene>
<protein>
    <submittedName>
        <fullName evidence="2">Uncharacterized protein</fullName>
    </submittedName>
</protein>
<organism evidence="2 3">
    <name type="scientific">Exidia glandulosa HHB12029</name>
    <dbReference type="NCBI Taxonomy" id="1314781"/>
    <lineage>
        <taxon>Eukaryota</taxon>
        <taxon>Fungi</taxon>
        <taxon>Dikarya</taxon>
        <taxon>Basidiomycota</taxon>
        <taxon>Agaricomycotina</taxon>
        <taxon>Agaricomycetes</taxon>
        <taxon>Auriculariales</taxon>
        <taxon>Exidiaceae</taxon>
        <taxon>Exidia</taxon>
    </lineage>
</organism>
<dbReference type="InParanoid" id="A0A165JQQ0"/>
<evidence type="ECO:0000313" key="2">
    <source>
        <dbReference type="EMBL" id="KZV95197.1"/>
    </source>
</evidence>
<name>A0A165JQQ0_EXIGL</name>
<feature type="compositionally biased region" description="Basic and acidic residues" evidence="1">
    <location>
        <begin position="12"/>
        <end position="25"/>
    </location>
</feature>
<proteinExistence type="predicted"/>
<feature type="compositionally biased region" description="Acidic residues" evidence="1">
    <location>
        <begin position="1"/>
        <end position="11"/>
    </location>
</feature>
<feature type="compositionally biased region" description="Polar residues" evidence="1">
    <location>
        <begin position="284"/>
        <end position="296"/>
    </location>
</feature>
<feature type="compositionally biased region" description="Polar residues" evidence="1">
    <location>
        <begin position="345"/>
        <end position="355"/>
    </location>
</feature>
<keyword evidence="3" id="KW-1185">Reference proteome</keyword>
<feature type="region of interest" description="Disordered" evidence="1">
    <location>
        <begin position="91"/>
        <end position="150"/>
    </location>
</feature>
<feature type="compositionally biased region" description="Acidic residues" evidence="1">
    <location>
        <begin position="566"/>
        <end position="579"/>
    </location>
</feature>
<dbReference type="AlphaFoldDB" id="A0A165JQQ0"/>
<feature type="compositionally biased region" description="Low complexity" evidence="1">
    <location>
        <begin position="356"/>
        <end position="381"/>
    </location>
</feature>
<evidence type="ECO:0000313" key="3">
    <source>
        <dbReference type="Proteomes" id="UP000077266"/>
    </source>
</evidence>
<feature type="region of interest" description="Disordered" evidence="1">
    <location>
        <begin position="464"/>
        <end position="489"/>
    </location>
</feature>
<dbReference type="Proteomes" id="UP000077266">
    <property type="component" value="Unassembled WGS sequence"/>
</dbReference>
<feature type="compositionally biased region" description="Acidic residues" evidence="1">
    <location>
        <begin position="549"/>
        <end position="559"/>
    </location>
</feature>
<feature type="region of interest" description="Disordered" evidence="1">
    <location>
        <begin position="544"/>
        <end position="579"/>
    </location>
</feature>
<reference evidence="2 3" key="1">
    <citation type="journal article" date="2016" name="Mol. Biol. Evol.">
        <title>Comparative Genomics of Early-Diverging Mushroom-Forming Fungi Provides Insights into the Origins of Lignocellulose Decay Capabilities.</title>
        <authorList>
            <person name="Nagy L.G."/>
            <person name="Riley R."/>
            <person name="Tritt A."/>
            <person name="Adam C."/>
            <person name="Daum C."/>
            <person name="Floudas D."/>
            <person name="Sun H."/>
            <person name="Yadav J.S."/>
            <person name="Pangilinan J."/>
            <person name="Larsson K.H."/>
            <person name="Matsuura K."/>
            <person name="Barry K."/>
            <person name="Labutti K."/>
            <person name="Kuo R."/>
            <person name="Ohm R.A."/>
            <person name="Bhattacharya S.S."/>
            <person name="Shirouzu T."/>
            <person name="Yoshinaga Y."/>
            <person name="Martin F.M."/>
            <person name="Grigoriev I.V."/>
            <person name="Hibbett D.S."/>
        </authorList>
    </citation>
    <scope>NUCLEOTIDE SEQUENCE [LARGE SCALE GENOMIC DNA]</scope>
    <source>
        <strain evidence="2 3">HHB12029</strain>
    </source>
</reference>
<feature type="region of interest" description="Disordered" evidence="1">
    <location>
        <begin position="1"/>
        <end position="30"/>
    </location>
</feature>
<sequence length="579" mass="62072">MEENYGFEDDFDRWINRSPEHRTQADPRPYASARAASALLAALGHTSASASVITTIDPASARVNYLEGVSDTFAPAPFDLNATLGLGGDDYPDSGESLKRKRTLSDASIAQTQTQAATKRQRTSYATTAAPDATSHYPASTTTSSSGSSTFIPSPAQFATPPLPLQFPYVSFNFGTGPSNVFAQGPPHAGPITRSHQTAPDATPRLACERDRAQALVHAAPPAQYAAGHQYATPPSNQAPSHFNMMYPALYGDDQLQVHVGVGPAPAPAFNSFEAAVMNASSLPAQGIDSSNQSLQHGMGTHHDQNQIPPPAQVDLRTPEPDHQCTGSCCVKPKRGRGSYRTAAGSATHTHGSAQVGSSTSSNGGASTSSSPSNVSASTSPEELRVPAYDKTITPTQPQGPQRPWKVKCIFCGKAFTVTPRKNENKGQTIMRWRMDAALQHFCGRSGRPGCAYWVVCGVTSHAQPRQKRKDKGKDKAEGKGKRKGRKTQVEERVIENVDALGRGIMAVYPEMADSGFDHPQFGDVVRGGLCKWWNGVTAEVKAELTGREEEEYEDEDEEREKAEAGDDVDAEGETDDEL</sequence>